<proteinExistence type="predicted"/>
<sequence length="425" mass="47571">MSDIETPTAPPSPDLGATPSTTPILLITPINSITEAANLLPATTLPVPKFLAPHGPRMERVVVLAKCAICCCGLSGATDKQTIVHVNRCWKRWKENIKVEKWLENIEKEEDRDESPRTARLILSDSGRKPPSGTLQTPTSLSASPGQALVLPSPSEDGAETACILCHLFFKHLSSLDILEHHHACIKAVEPKACPRCHRPFSEAWTDLKILAHFHRRHSGWHTKSEGRKAWAELWTALEGRRKVAVHLLKQTYGPRKEWGKTKHRHSFRGKMNVGRLDDAVVYTMPPTPLRRVEQIISPRPSDSDVQIEVTIVKRVRTRNTDSMILFLRHSFSVVELPLKLSQTRYLPEQVCKKTISAADIFPLSKDAKGKVTKKGKSARKVAALEDEKVEHRKSKRQRKSPSIRERMANADDSTADNSPAEDST</sequence>
<feature type="compositionally biased region" description="Basic residues" evidence="1">
    <location>
        <begin position="392"/>
        <end position="402"/>
    </location>
</feature>
<feature type="compositionally biased region" description="Basic residues" evidence="1">
    <location>
        <begin position="371"/>
        <end position="380"/>
    </location>
</feature>
<feature type="region of interest" description="Disordered" evidence="1">
    <location>
        <begin position="369"/>
        <end position="425"/>
    </location>
</feature>
<feature type="compositionally biased region" description="Polar residues" evidence="1">
    <location>
        <begin position="412"/>
        <end position="425"/>
    </location>
</feature>
<evidence type="ECO:0000313" key="2">
    <source>
        <dbReference type="EMBL" id="KAI1512943.1"/>
    </source>
</evidence>
<reference evidence="3" key="1">
    <citation type="journal article" date="2022" name="Microb. Genom.">
        <title>A global pangenome for the wheat fungal pathogen Pyrenophora tritici-repentis and prediction of effector protein structural homology.</title>
        <authorList>
            <person name="Moolhuijzen P.M."/>
            <person name="See P.T."/>
            <person name="Shi G."/>
            <person name="Powell H.R."/>
            <person name="Cockram J."/>
            <person name="Jorgensen L.N."/>
            <person name="Benslimane H."/>
            <person name="Strelkov S.E."/>
            <person name="Turner J."/>
            <person name="Liu Z."/>
            <person name="Moffat C.S."/>
        </authorList>
    </citation>
    <scope>NUCLEOTIDE SEQUENCE [LARGE SCALE GENOMIC DNA]</scope>
</reference>
<feature type="region of interest" description="Disordered" evidence="1">
    <location>
        <begin position="1"/>
        <end position="20"/>
    </location>
</feature>
<accession>A0A2W1E1C0</accession>
<protein>
    <submittedName>
        <fullName evidence="2">Uncharacterized protein</fullName>
    </submittedName>
</protein>
<feature type="compositionally biased region" description="Polar residues" evidence="1">
    <location>
        <begin position="133"/>
        <end position="145"/>
    </location>
</feature>
<feature type="region of interest" description="Disordered" evidence="1">
    <location>
        <begin position="108"/>
        <end position="153"/>
    </location>
</feature>
<evidence type="ECO:0000313" key="3">
    <source>
        <dbReference type="Proteomes" id="UP000249757"/>
    </source>
</evidence>
<dbReference type="EMBL" id="NRDI02000010">
    <property type="protein sequence ID" value="KAI1512943.1"/>
    <property type="molecule type" value="Genomic_DNA"/>
</dbReference>
<comment type="caution">
    <text evidence="2">The sequence shown here is derived from an EMBL/GenBank/DDBJ whole genome shotgun (WGS) entry which is preliminary data.</text>
</comment>
<organism evidence="2 3">
    <name type="scientific">Pyrenophora tritici-repentis</name>
    <dbReference type="NCBI Taxonomy" id="45151"/>
    <lineage>
        <taxon>Eukaryota</taxon>
        <taxon>Fungi</taxon>
        <taxon>Dikarya</taxon>
        <taxon>Ascomycota</taxon>
        <taxon>Pezizomycotina</taxon>
        <taxon>Dothideomycetes</taxon>
        <taxon>Pleosporomycetidae</taxon>
        <taxon>Pleosporales</taxon>
        <taxon>Pleosporineae</taxon>
        <taxon>Pleosporaceae</taxon>
        <taxon>Pyrenophora</taxon>
    </lineage>
</organism>
<gene>
    <name evidence="2" type="ORF">Ptr86124_007963</name>
</gene>
<keyword evidence="3" id="KW-1185">Reference proteome</keyword>
<dbReference type="Proteomes" id="UP000249757">
    <property type="component" value="Unassembled WGS sequence"/>
</dbReference>
<dbReference type="AlphaFoldDB" id="A0A2W1E1C0"/>
<name>A0A2W1E1C0_9PLEO</name>
<evidence type="ECO:0000256" key="1">
    <source>
        <dbReference type="SAM" id="MobiDB-lite"/>
    </source>
</evidence>